<dbReference type="AlphaFoldDB" id="D6WJZ6"/>
<keyword evidence="2" id="KW-1185">Reference proteome</keyword>
<dbReference type="Proteomes" id="UP000007266">
    <property type="component" value="Linkage group 5"/>
</dbReference>
<evidence type="ECO:0000313" key="1">
    <source>
        <dbReference type="EMBL" id="EFA03923.1"/>
    </source>
</evidence>
<sequence length="95" mass="10727">MNVPITHDITSGSQRMYMHECCIANVTVDRTPALQPEVRLMHPQSTGDQLPYQRATKISAECSVLAQREATNGMEPNNKNQRAVLKLSWQHCDMC</sequence>
<organism evidence="1 2">
    <name type="scientific">Tribolium castaneum</name>
    <name type="common">Red flour beetle</name>
    <dbReference type="NCBI Taxonomy" id="7070"/>
    <lineage>
        <taxon>Eukaryota</taxon>
        <taxon>Metazoa</taxon>
        <taxon>Ecdysozoa</taxon>
        <taxon>Arthropoda</taxon>
        <taxon>Hexapoda</taxon>
        <taxon>Insecta</taxon>
        <taxon>Pterygota</taxon>
        <taxon>Neoptera</taxon>
        <taxon>Endopterygota</taxon>
        <taxon>Coleoptera</taxon>
        <taxon>Polyphaga</taxon>
        <taxon>Cucujiformia</taxon>
        <taxon>Tenebrionidae</taxon>
        <taxon>Tenebrionidae incertae sedis</taxon>
        <taxon>Tribolium</taxon>
    </lineage>
</organism>
<gene>
    <name evidence="1" type="primary">GLEAN_14059</name>
    <name evidence="1" type="ORF">TcasGA2_TC014059</name>
</gene>
<dbReference type="InParanoid" id="D6WJZ6"/>
<proteinExistence type="predicted"/>
<reference evidence="1 2" key="2">
    <citation type="journal article" date="2010" name="Nucleic Acids Res.">
        <title>BeetleBase in 2010: revisions to provide comprehensive genomic information for Tribolium castaneum.</title>
        <authorList>
            <person name="Kim H.S."/>
            <person name="Murphy T."/>
            <person name="Xia J."/>
            <person name="Caragea D."/>
            <person name="Park Y."/>
            <person name="Beeman R.W."/>
            <person name="Lorenzen M.D."/>
            <person name="Butcher S."/>
            <person name="Manak J.R."/>
            <person name="Brown S.J."/>
        </authorList>
    </citation>
    <scope>GENOME REANNOTATION</scope>
    <source>
        <strain evidence="1 2">Georgia GA2</strain>
    </source>
</reference>
<accession>D6WJZ6</accession>
<protein>
    <submittedName>
        <fullName evidence="1">Uncharacterized protein</fullName>
    </submittedName>
</protein>
<evidence type="ECO:0000313" key="2">
    <source>
        <dbReference type="Proteomes" id="UP000007266"/>
    </source>
</evidence>
<dbReference type="HOGENOM" id="CLU_2375523_0_0_1"/>
<reference evidence="1 2" key="1">
    <citation type="journal article" date="2008" name="Nature">
        <title>The genome of the model beetle and pest Tribolium castaneum.</title>
        <authorList>
            <consortium name="Tribolium Genome Sequencing Consortium"/>
            <person name="Richards S."/>
            <person name="Gibbs R.A."/>
            <person name="Weinstock G.M."/>
            <person name="Brown S.J."/>
            <person name="Denell R."/>
            <person name="Beeman R.W."/>
            <person name="Gibbs R."/>
            <person name="Beeman R.W."/>
            <person name="Brown S.J."/>
            <person name="Bucher G."/>
            <person name="Friedrich M."/>
            <person name="Grimmelikhuijzen C.J."/>
            <person name="Klingler M."/>
            <person name="Lorenzen M."/>
            <person name="Richards S."/>
            <person name="Roth S."/>
            <person name="Schroder R."/>
            <person name="Tautz D."/>
            <person name="Zdobnov E.M."/>
            <person name="Muzny D."/>
            <person name="Gibbs R.A."/>
            <person name="Weinstock G.M."/>
            <person name="Attaway T."/>
            <person name="Bell S."/>
            <person name="Buhay C.J."/>
            <person name="Chandrabose M.N."/>
            <person name="Chavez D."/>
            <person name="Clerk-Blankenburg K.P."/>
            <person name="Cree A."/>
            <person name="Dao M."/>
            <person name="Davis C."/>
            <person name="Chacko J."/>
            <person name="Dinh H."/>
            <person name="Dugan-Rocha S."/>
            <person name="Fowler G."/>
            <person name="Garner T.T."/>
            <person name="Garnes J."/>
            <person name="Gnirke A."/>
            <person name="Hawes A."/>
            <person name="Hernandez J."/>
            <person name="Hines S."/>
            <person name="Holder M."/>
            <person name="Hume J."/>
            <person name="Jhangiani S.N."/>
            <person name="Joshi V."/>
            <person name="Khan Z.M."/>
            <person name="Jackson L."/>
            <person name="Kovar C."/>
            <person name="Kowis A."/>
            <person name="Lee S."/>
            <person name="Lewis L.R."/>
            <person name="Margolis J."/>
            <person name="Morgan M."/>
            <person name="Nazareth L.V."/>
            <person name="Nguyen N."/>
            <person name="Okwuonu G."/>
            <person name="Parker D."/>
            <person name="Richards S."/>
            <person name="Ruiz S.J."/>
            <person name="Santibanez J."/>
            <person name="Savard J."/>
            <person name="Scherer S.E."/>
            <person name="Schneider B."/>
            <person name="Sodergren E."/>
            <person name="Tautz D."/>
            <person name="Vattahil S."/>
            <person name="Villasana D."/>
            <person name="White C.S."/>
            <person name="Wright R."/>
            <person name="Park Y."/>
            <person name="Beeman R.W."/>
            <person name="Lord J."/>
            <person name="Oppert B."/>
            <person name="Lorenzen M."/>
            <person name="Brown S."/>
            <person name="Wang L."/>
            <person name="Savard J."/>
            <person name="Tautz D."/>
            <person name="Richards S."/>
            <person name="Weinstock G."/>
            <person name="Gibbs R.A."/>
            <person name="Liu Y."/>
            <person name="Worley K."/>
            <person name="Weinstock G."/>
            <person name="Elsik C.G."/>
            <person name="Reese J.T."/>
            <person name="Elhaik E."/>
            <person name="Landan G."/>
            <person name="Graur D."/>
            <person name="Arensburger P."/>
            <person name="Atkinson P."/>
            <person name="Beeman R.W."/>
            <person name="Beidler J."/>
            <person name="Brown S.J."/>
            <person name="Demuth J.P."/>
            <person name="Drury D.W."/>
            <person name="Du Y.Z."/>
            <person name="Fujiwara H."/>
            <person name="Lorenzen M."/>
            <person name="Maselli V."/>
            <person name="Osanai M."/>
            <person name="Park Y."/>
            <person name="Robertson H.M."/>
            <person name="Tu Z."/>
            <person name="Wang J.J."/>
            <person name="Wang S."/>
            <person name="Richards S."/>
            <person name="Song H."/>
            <person name="Zhang L."/>
            <person name="Sodergren E."/>
            <person name="Werner D."/>
            <person name="Stanke M."/>
            <person name="Morgenstern B."/>
            <person name="Solovyev V."/>
            <person name="Kosarev P."/>
            <person name="Brown G."/>
            <person name="Chen H.C."/>
            <person name="Ermolaeva O."/>
            <person name="Hlavina W."/>
            <person name="Kapustin Y."/>
            <person name="Kiryutin B."/>
            <person name="Kitts P."/>
            <person name="Maglott D."/>
            <person name="Pruitt K."/>
            <person name="Sapojnikov V."/>
            <person name="Souvorov A."/>
            <person name="Mackey A.J."/>
            <person name="Waterhouse R.M."/>
            <person name="Wyder S."/>
            <person name="Zdobnov E.M."/>
            <person name="Zdobnov E.M."/>
            <person name="Wyder S."/>
            <person name="Kriventseva E.V."/>
            <person name="Kadowaki T."/>
            <person name="Bork P."/>
            <person name="Aranda M."/>
            <person name="Bao R."/>
            <person name="Beermann A."/>
            <person name="Berns N."/>
            <person name="Bolognesi R."/>
            <person name="Bonneton F."/>
            <person name="Bopp D."/>
            <person name="Brown S.J."/>
            <person name="Bucher G."/>
            <person name="Butts T."/>
            <person name="Chaumot A."/>
            <person name="Denell R.E."/>
            <person name="Ferrier D.E."/>
            <person name="Friedrich M."/>
            <person name="Gordon C.M."/>
            <person name="Jindra M."/>
            <person name="Klingler M."/>
            <person name="Lan Q."/>
            <person name="Lattorff H.M."/>
            <person name="Laudet V."/>
            <person name="von Levetsow C."/>
            <person name="Liu Z."/>
            <person name="Lutz R."/>
            <person name="Lynch J.A."/>
            <person name="da Fonseca R.N."/>
            <person name="Posnien N."/>
            <person name="Reuter R."/>
            <person name="Roth S."/>
            <person name="Savard J."/>
            <person name="Schinko J.B."/>
            <person name="Schmitt C."/>
            <person name="Schoppmeier M."/>
            <person name="Schroder R."/>
            <person name="Shippy T.D."/>
            <person name="Simonnet F."/>
            <person name="Marques-Souza H."/>
            <person name="Tautz D."/>
            <person name="Tomoyasu Y."/>
            <person name="Trauner J."/>
            <person name="Van der Zee M."/>
            <person name="Vervoort M."/>
            <person name="Wittkopp N."/>
            <person name="Wimmer E.A."/>
            <person name="Yang X."/>
            <person name="Jones A.K."/>
            <person name="Sattelle D.B."/>
            <person name="Ebert P.R."/>
            <person name="Nelson D."/>
            <person name="Scott J.G."/>
            <person name="Beeman R.W."/>
            <person name="Muthukrishnan S."/>
            <person name="Kramer K.J."/>
            <person name="Arakane Y."/>
            <person name="Beeman R.W."/>
            <person name="Zhu Q."/>
            <person name="Hogenkamp D."/>
            <person name="Dixit R."/>
            <person name="Oppert B."/>
            <person name="Jiang H."/>
            <person name="Zou Z."/>
            <person name="Marshall J."/>
            <person name="Elpidina E."/>
            <person name="Vinokurov K."/>
            <person name="Oppert C."/>
            <person name="Zou Z."/>
            <person name="Evans J."/>
            <person name="Lu Z."/>
            <person name="Zhao P."/>
            <person name="Sumathipala N."/>
            <person name="Altincicek B."/>
            <person name="Vilcinskas A."/>
            <person name="Williams M."/>
            <person name="Hultmark D."/>
            <person name="Hetru C."/>
            <person name="Jiang H."/>
            <person name="Grimmelikhuijzen C.J."/>
            <person name="Hauser F."/>
            <person name="Cazzamali G."/>
            <person name="Williamson M."/>
            <person name="Park Y."/>
            <person name="Li B."/>
            <person name="Tanaka Y."/>
            <person name="Predel R."/>
            <person name="Neupert S."/>
            <person name="Schachtner J."/>
            <person name="Verleyen P."/>
            <person name="Raible F."/>
            <person name="Bork P."/>
            <person name="Friedrich M."/>
            <person name="Walden K.K."/>
            <person name="Robertson H.M."/>
            <person name="Angeli S."/>
            <person name="Foret S."/>
            <person name="Bucher G."/>
            <person name="Schuetz S."/>
            <person name="Maleszka R."/>
            <person name="Wimmer E.A."/>
            <person name="Beeman R.W."/>
            <person name="Lorenzen M."/>
            <person name="Tomoyasu Y."/>
            <person name="Miller S.C."/>
            <person name="Grossmann D."/>
            <person name="Bucher G."/>
        </authorList>
    </citation>
    <scope>NUCLEOTIDE SEQUENCE [LARGE SCALE GENOMIC DNA]</scope>
    <source>
        <strain evidence="1 2">Georgia GA2</strain>
    </source>
</reference>
<dbReference type="EMBL" id="KQ971342">
    <property type="protein sequence ID" value="EFA03923.1"/>
    <property type="molecule type" value="Genomic_DNA"/>
</dbReference>
<name>D6WJZ6_TRICA</name>